<comment type="caution">
    <text evidence="2">The sequence shown here is derived from an EMBL/GenBank/DDBJ whole genome shotgun (WGS) entry which is preliminary data.</text>
</comment>
<keyword evidence="1" id="KW-0812">Transmembrane</keyword>
<evidence type="ECO:0000256" key="1">
    <source>
        <dbReference type="SAM" id="Phobius"/>
    </source>
</evidence>
<proteinExistence type="predicted"/>
<accession>A0A3S5B683</accession>
<name>A0A3S5B683_9PLAT</name>
<keyword evidence="3" id="KW-1185">Reference proteome</keyword>
<dbReference type="Proteomes" id="UP000784294">
    <property type="component" value="Unassembled WGS sequence"/>
</dbReference>
<evidence type="ECO:0000313" key="2">
    <source>
        <dbReference type="EMBL" id="VEL41512.1"/>
    </source>
</evidence>
<feature type="transmembrane region" description="Helical" evidence="1">
    <location>
        <begin position="20"/>
        <end position="38"/>
    </location>
</feature>
<keyword evidence="1" id="KW-1133">Transmembrane helix</keyword>
<keyword evidence="1" id="KW-0472">Membrane</keyword>
<evidence type="ECO:0000313" key="3">
    <source>
        <dbReference type="Proteomes" id="UP000784294"/>
    </source>
</evidence>
<protein>
    <submittedName>
        <fullName evidence="2">Uncharacterized protein</fullName>
    </submittedName>
</protein>
<reference evidence="2" key="1">
    <citation type="submission" date="2018-11" db="EMBL/GenBank/DDBJ databases">
        <authorList>
            <consortium name="Pathogen Informatics"/>
        </authorList>
    </citation>
    <scope>NUCLEOTIDE SEQUENCE</scope>
</reference>
<gene>
    <name evidence="2" type="ORF">PXEA_LOCUS34952</name>
</gene>
<dbReference type="AlphaFoldDB" id="A0A3S5B683"/>
<sequence>MSLGYWAVWPFHLSALCSPMHLVLLLGPCCLSYSMILSQKRSPGKDTMHYLFAF</sequence>
<organism evidence="2 3">
    <name type="scientific">Protopolystoma xenopodis</name>
    <dbReference type="NCBI Taxonomy" id="117903"/>
    <lineage>
        <taxon>Eukaryota</taxon>
        <taxon>Metazoa</taxon>
        <taxon>Spiralia</taxon>
        <taxon>Lophotrochozoa</taxon>
        <taxon>Platyhelminthes</taxon>
        <taxon>Monogenea</taxon>
        <taxon>Polyopisthocotylea</taxon>
        <taxon>Polystomatidea</taxon>
        <taxon>Polystomatidae</taxon>
        <taxon>Protopolystoma</taxon>
    </lineage>
</organism>
<dbReference type="EMBL" id="CAAALY010269672">
    <property type="protein sequence ID" value="VEL41512.1"/>
    <property type="molecule type" value="Genomic_DNA"/>
</dbReference>